<evidence type="ECO:0000256" key="1">
    <source>
        <dbReference type="ARBA" id="ARBA00006201"/>
    </source>
</evidence>
<evidence type="ECO:0000313" key="3">
    <source>
        <dbReference type="Proteomes" id="UP000280099"/>
    </source>
</evidence>
<dbReference type="Proteomes" id="UP000280099">
    <property type="component" value="Unassembled WGS sequence"/>
</dbReference>
<dbReference type="PANTHER" id="PTHR38769">
    <property type="entry name" value="UPF0381 PROTEIN YFCZ-RELATED"/>
    <property type="match status" value="1"/>
</dbReference>
<dbReference type="Pfam" id="PF04175">
    <property type="entry name" value="DUF406"/>
    <property type="match status" value="1"/>
</dbReference>
<reference evidence="2 3" key="1">
    <citation type="submission" date="2018-10" db="EMBL/GenBank/DDBJ databases">
        <title>Genomic Encyclopedia of Type Strains, Phase IV (KMG-IV): sequencing the most valuable type-strain genomes for metagenomic binning, comparative biology and taxonomic classification.</title>
        <authorList>
            <person name="Goeker M."/>
        </authorList>
    </citation>
    <scope>NUCLEOTIDE SEQUENCE [LARGE SCALE GENOMIC DNA]</scope>
    <source>
        <strain evidence="2 3">DSM 23800</strain>
    </source>
</reference>
<comment type="similarity">
    <text evidence="1">Belongs to the UPF0381 family.</text>
</comment>
<proteinExistence type="inferred from homology"/>
<comment type="caution">
    <text evidence="2">The sequence shown here is derived from an EMBL/GenBank/DDBJ whole genome shotgun (WGS) entry which is preliminary data.</text>
</comment>
<dbReference type="NCBIfam" id="TIGR00743">
    <property type="entry name" value="DUF406 family protein"/>
    <property type="match status" value="1"/>
</dbReference>
<dbReference type="AlphaFoldDB" id="A0A420XFU0"/>
<dbReference type="EMBL" id="RBJC01000007">
    <property type="protein sequence ID" value="RKR71599.1"/>
    <property type="molecule type" value="Genomic_DNA"/>
</dbReference>
<keyword evidence="3" id="KW-1185">Reference proteome</keyword>
<dbReference type="InterPro" id="IPR035571">
    <property type="entry name" value="UPF0234-like_C"/>
</dbReference>
<protein>
    <submittedName>
        <fullName evidence="2">Uncharacterized protein (TIGR00743 family)</fullName>
    </submittedName>
</protein>
<organism evidence="2 3">
    <name type="scientific">Otariodibacter oris</name>
    <dbReference type="NCBI Taxonomy" id="1032623"/>
    <lineage>
        <taxon>Bacteria</taxon>
        <taxon>Pseudomonadati</taxon>
        <taxon>Pseudomonadota</taxon>
        <taxon>Gammaproteobacteria</taxon>
        <taxon>Pasteurellales</taxon>
        <taxon>Pasteurellaceae</taxon>
        <taxon>Otariodibacter</taxon>
    </lineage>
</organism>
<accession>A0A420XFU0</accession>
<dbReference type="PANTHER" id="PTHR38769:SF1">
    <property type="entry name" value="UPF0381 PROTEIN YFCZ-RELATED"/>
    <property type="match status" value="1"/>
</dbReference>
<dbReference type="InterPro" id="IPR005272">
    <property type="entry name" value="DUF406"/>
</dbReference>
<dbReference type="RefSeq" id="WP_121123293.1">
    <property type="nucleotide sequence ID" value="NZ_CP016604.1"/>
</dbReference>
<gene>
    <name evidence="2" type="ORF">DES31_1331</name>
</gene>
<evidence type="ECO:0000313" key="2">
    <source>
        <dbReference type="EMBL" id="RKR71599.1"/>
    </source>
</evidence>
<dbReference type="OrthoDB" id="6198608at2"/>
<sequence length="97" mass="11073">MTKTLSDQVESCKYGCKPKDTAMFDNEESQVIVENTYTNEEEAQKTLATLVEKARNIESEPCDIQSEIKQVEQGYLLHSEFNFSCQAEAVIFQLSLR</sequence>
<name>A0A420XFU0_9PAST</name>
<dbReference type="Gene3D" id="3.30.70.860">
    <property type="match status" value="1"/>
</dbReference>
<dbReference type="GO" id="GO:0005829">
    <property type="term" value="C:cytosol"/>
    <property type="evidence" value="ECO:0007669"/>
    <property type="project" value="TreeGrafter"/>
</dbReference>